<comment type="similarity">
    <text evidence="1">Belongs to the 1-acyl-sn-glycerol-3-phosphate acyltransferase family.</text>
</comment>
<keyword evidence="7" id="KW-1185">Reference proteome</keyword>
<evidence type="ECO:0000313" key="7">
    <source>
        <dbReference type="Proteomes" id="UP000230750"/>
    </source>
</evidence>
<keyword evidence="2 6" id="KW-0808">Transferase</keyword>
<feature type="transmembrane region" description="Helical" evidence="4">
    <location>
        <begin position="216"/>
        <end position="239"/>
    </location>
</feature>
<protein>
    <submittedName>
        <fullName evidence="6">Putative lysocardiolipin acyltransferase 1</fullName>
    </submittedName>
</protein>
<comment type="caution">
    <text evidence="6">The sequence shown here is derived from an EMBL/GenBank/DDBJ whole genome shotgun (WGS) entry which is preliminary data.</text>
</comment>
<name>A0A2G8LIV3_STIJA</name>
<dbReference type="Pfam" id="PF16076">
    <property type="entry name" value="Acyltransf_C"/>
    <property type="match status" value="1"/>
</dbReference>
<keyword evidence="4" id="KW-1133">Transmembrane helix</keyword>
<feature type="non-terminal residue" evidence="6">
    <location>
        <position position="1"/>
    </location>
</feature>
<evidence type="ECO:0000256" key="4">
    <source>
        <dbReference type="SAM" id="Phobius"/>
    </source>
</evidence>
<keyword evidence="4" id="KW-0472">Membrane</keyword>
<keyword evidence="4" id="KW-0812">Transmembrane</keyword>
<organism evidence="6 7">
    <name type="scientific">Stichopus japonicus</name>
    <name type="common">Sea cucumber</name>
    <dbReference type="NCBI Taxonomy" id="307972"/>
    <lineage>
        <taxon>Eukaryota</taxon>
        <taxon>Metazoa</taxon>
        <taxon>Echinodermata</taxon>
        <taxon>Eleutherozoa</taxon>
        <taxon>Echinozoa</taxon>
        <taxon>Holothuroidea</taxon>
        <taxon>Aspidochirotacea</taxon>
        <taxon>Aspidochirotida</taxon>
        <taxon>Stichopodidae</taxon>
        <taxon>Apostichopus</taxon>
    </lineage>
</organism>
<dbReference type="EMBL" id="MRZV01000064">
    <property type="protein sequence ID" value="PIK60187.1"/>
    <property type="molecule type" value="Genomic_DNA"/>
</dbReference>
<evidence type="ECO:0000313" key="6">
    <source>
        <dbReference type="EMBL" id="PIK60187.1"/>
    </source>
</evidence>
<dbReference type="CDD" id="cd07990">
    <property type="entry name" value="LPLAT_LCLAT1-like"/>
    <property type="match status" value="1"/>
</dbReference>
<feature type="transmembrane region" description="Helical" evidence="4">
    <location>
        <begin position="188"/>
        <end position="210"/>
    </location>
</feature>
<keyword evidence="3 6" id="KW-0012">Acyltransferase</keyword>
<dbReference type="PANTHER" id="PTHR10983">
    <property type="entry name" value="1-ACYLGLYCEROL-3-PHOSPHATE ACYLTRANSFERASE-RELATED"/>
    <property type="match status" value="1"/>
</dbReference>
<dbReference type="GO" id="GO:0016746">
    <property type="term" value="F:acyltransferase activity"/>
    <property type="evidence" value="ECO:0007669"/>
    <property type="project" value="UniProtKB-KW"/>
</dbReference>
<dbReference type="PANTHER" id="PTHR10983:SF16">
    <property type="entry name" value="LYSOCARDIOLIPIN ACYLTRANSFERASE 1"/>
    <property type="match status" value="1"/>
</dbReference>
<gene>
    <name evidence="6" type="ORF">BSL78_02909</name>
</gene>
<proteinExistence type="inferred from homology"/>
<dbReference type="InterPro" id="IPR032098">
    <property type="entry name" value="Acyltransf_C"/>
</dbReference>
<dbReference type="OrthoDB" id="186786at2759"/>
<dbReference type="GO" id="GO:0005783">
    <property type="term" value="C:endoplasmic reticulum"/>
    <property type="evidence" value="ECO:0007669"/>
    <property type="project" value="TreeGrafter"/>
</dbReference>
<evidence type="ECO:0000259" key="5">
    <source>
        <dbReference type="Pfam" id="PF16076"/>
    </source>
</evidence>
<dbReference type="STRING" id="307972.A0A2G8LIV3"/>
<dbReference type="GO" id="GO:0036149">
    <property type="term" value="P:phosphatidylinositol acyl-chain remodeling"/>
    <property type="evidence" value="ECO:0007669"/>
    <property type="project" value="TreeGrafter"/>
</dbReference>
<evidence type="ECO:0000256" key="1">
    <source>
        <dbReference type="ARBA" id="ARBA00008655"/>
    </source>
</evidence>
<sequence>WAMQIAMYVFLARKWEVDQPWIKMMLDYFQQLKYKAQILIFPEGTDMNERSLSKSHSYAKKNGLQSFEYVLHPRTTGFVYIAQTMREKGLIDAIYDVTVGYPCQIPACGELDSLYGNFPDEVHFHIRRHSIDTIPTSDEDLENWCIEKWKEKEKTLEKFYQKDKCFHDDHQNGVTNNVQGKSTTIDRFVLWSVMGFWVIFAIFVPTLLWYSSLARYQVVIFGILMHLVNLLGGVEKLAFCTMSWRYGKTSKLFS</sequence>
<dbReference type="Proteomes" id="UP000230750">
    <property type="component" value="Unassembled WGS sequence"/>
</dbReference>
<accession>A0A2G8LIV3</accession>
<dbReference type="AlphaFoldDB" id="A0A2G8LIV3"/>
<reference evidence="6 7" key="1">
    <citation type="journal article" date="2017" name="PLoS Biol.">
        <title>The sea cucumber genome provides insights into morphological evolution and visceral regeneration.</title>
        <authorList>
            <person name="Zhang X."/>
            <person name="Sun L."/>
            <person name="Yuan J."/>
            <person name="Sun Y."/>
            <person name="Gao Y."/>
            <person name="Zhang L."/>
            <person name="Li S."/>
            <person name="Dai H."/>
            <person name="Hamel J.F."/>
            <person name="Liu C."/>
            <person name="Yu Y."/>
            <person name="Liu S."/>
            <person name="Lin W."/>
            <person name="Guo K."/>
            <person name="Jin S."/>
            <person name="Xu P."/>
            <person name="Storey K.B."/>
            <person name="Huan P."/>
            <person name="Zhang T."/>
            <person name="Zhou Y."/>
            <person name="Zhang J."/>
            <person name="Lin C."/>
            <person name="Li X."/>
            <person name="Xing L."/>
            <person name="Huo D."/>
            <person name="Sun M."/>
            <person name="Wang L."/>
            <person name="Mercier A."/>
            <person name="Li F."/>
            <person name="Yang H."/>
            <person name="Xiang J."/>
        </authorList>
    </citation>
    <scope>NUCLEOTIDE SEQUENCE [LARGE SCALE GENOMIC DNA]</scope>
    <source>
        <strain evidence="6">Shaxun</strain>
        <tissue evidence="6">Muscle</tissue>
    </source>
</reference>
<evidence type="ECO:0000256" key="2">
    <source>
        <dbReference type="ARBA" id="ARBA00022679"/>
    </source>
</evidence>
<evidence type="ECO:0000256" key="3">
    <source>
        <dbReference type="ARBA" id="ARBA00023315"/>
    </source>
</evidence>
<feature type="domain" description="Acyltransferase C-terminal" evidence="5">
    <location>
        <begin position="114"/>
        <end position="171"/>
    </location>
</feature>